<dbReference type="EMBL" id="BSOT01000007">
    <property type="protein sequence ID" value="GLR72174.1"/>
    <property type="molecule type" value="Genomic_DNA"/>
</dbReference>
<reference evidence="7" key="1">
    <citation type="journal article" date="2014" name="Int. J. Syst. Evol. Microbiol.">
        <title>Complete genome sequence of Corynebacterium casei LMG S-19264T (=DSM 44701T), isolated from a smear-ripened cheese.</title>
        <authorList>
            <consortium name="US DOE Joint Genome Institute (JGI-PGF)"/>
            <person name="Walter F."/>
            <person name="Albersmeier A."/>
            <person name="Kalinowski J."/>
            <person name="Ruckert C."/>
        </authorList>
    </citation>
    <scope>NUCLEOTIDE SEQUENCE</scope>
    <source>
        <strain evidence="7">NBRC 110023</strain>
    </source>
</reference>
<evidence type="ECO:0000256" key="3">
    <source>
        <dbReference type="ARBA" id="ARBA00023082"/>
    </source>
</evidence>
<dbReference type="Pfam" id="PF08281">
    <property type="entry name" value="Sigma70_r4_2"/>
    <property type="match status" value="1"/>
</dbReference>
<name>A0AA37T1E2_9ALTE</name>
<keyword evidence="4" id="KW-0804">Transcription</keyword>
<protein>
    <submittedName>
        <fullName evidence="7">RNA polymerase sigma factor</fullName>
    </submittedName>
</protein>
<proteinExistence type="inferred from homology"/>
<gene>
    <name evidence="7" type="ORF">GCM10007852_30820</name>
</gene>
<dbReference type="Gene3D" id="1.10.10.10">
    <property type="entry name" value="Winged helix-like DNA-binding domain superfamily/Winged helix DNA-binding domain"/>
    <property type="match status" value="1"/>
</dbReference>
<dbReference type="PANTHER" id="PTHR43133">
    <property type="entry name" value="RNA POLYMERASE ECF-TYPE SIGMA FACTO"/>
    <property type="match status" value="1"/>
</dbReference>
<comment type="caution">
    <text evidence="7">The sequence shown here is derived from an EMBL/GenBank/DDBJ whole genome shotgun (WGS) entry which is preliminary data.</text>
</comment>
<dbReference type="RefSeq" id="WP_284218552.1">
    <property type="nucleotide sequence ID" value="NZ_BSOT01000007.1"/>
</dbReference>
<dbReference type="PANTHER" id="PTHR43133:SF62">
    <property type="entry name" value="RNA POLYMERASE SIGMA FACTOR SIGZ"/>
    <property type="match status" value="1"/>
</dbReference>
<feature type="domain" description="RNA polymerase sigma factor 70 region 4 type 2" evidence="6">
    <location>
        <begin position="127"/>
        <end position="179"/>
    </location>
</feature>
<dbReference type="GO" id="GO:0003677">
    <property type="term" value="F:DNA binding"/>
    <property type="evidence" value="ECO:0007669"/>
    <property type="project" value="InterPro"/>
</dbReference>
<keyword evidence="3" id="KW-0731">Sigma factor</keyword>
<evidence type="ECO:0000259" key="6">
    <source>
        <dbReference type="Pfam" id="PF08281"/>
    </source>
</evidence>
<accession>A0AA37T1E2</accession>
<dbReference type="GO" id="GO:0006352">
    <property type="term" value="P:DNA-templated transcription initiation"/>
    <property type="evidence" value="ECO:0007669"/>
    <property type="project" value="InterPro"/>
</dbReference>
<keyword evidence="8" id="KW-1185">Reference proteome</keyword>
<dbReference type="Pfam" id="PF04542">
    <property type="entry name" value="Sigma70_r2"/>
    <property type="match status" value="1"/>
</dbReference>
<evidence type="ECO:0000259" key="5">
    <source>
        <dbReference type="Pfam" id="PF04542"/>
    </source>
</evidence>
<dbReference type="NCBIfam" id="TIGR02937">
    <property type="entry name" value="sigma70-ECF"/>
    <property type="match status" value="1"/>
</dbReference>
<dbReference type="Proteomes" id="UP001156601">
    <property type="component" value="Unassembled WGS sequence"/>
</dbReference>
<dbReference type="AlphaFoldDB" id="A0AA37T1E2"/>
<dbReference type="CDD" id="cd06171">
    <property type="entry name" value="Sigma70_r4"/>
    <property type="match status" value="1"/>
</dbReference>
<keyword evidence="2" id="KW-0805">Transcription regulation</keyword>
<evidence type="ECO:0000256" key="1">
    <source>
        <dbReference type="ARBA" id="ARBA00010641"/>
    </source>
</evidence>
<organism evidence="7 8">
    <name type="scientific">Agaribacter marinus</name>
    <dbReference type="NCBI Taxonomy" id="1431249"/>
    <lineage>
        <taxon>Bacteria</taxon>
        <taxon>Pseudomonadati</taxon>
        <taxon>Pseudomonadota</taxon>
        <taxon>Gammaproteobacteria</taxon>
        <taxon>Alteromonadales</taxon>
        <taxon>Alteromonadaceae</taxon>
        <taxon>Agaribacter</taxon>
    </lineage>
</organism>
<dbReference type="SUPFAM" id="SSF88659">
    <property type="entry name" value="Sigma3 and sigma4 domains of RNA polymerase sigma factors"/>
    <property type="match status" value="1"/>
</dbReference>
<evidence type="ECO:0000256" key="4">
    <source>
        <dbReference type="ARBA" id="ARBA00023163"/>
    </source>
</evidence>
<dbReference type="InterPro" id="IPR013249">
    <property type="entry name" value="RNA_pol_sigma70_r4_t2"/>
</dbReference>
<dbReference type="SUPFAM" id="SSF88946">
    <property type="entry name" value="Sigma2 domain of RNA polymerase sigma factors"/>
    <property type="match status" value="1"/>
</dbReference>
<dbReference type="InterPro" id="IPR039425">
    <property type="entry name" value="RNA_pol_sigma-70-like"/>
</dbReference>
<dbReference type="InterPro" id="IPR013325">
    <property type="entry name" value="RNA_pol_sigma_r2"/>
</dbReference>
<dbReference type="GO" id="GO:0016987">
    <property type="term" value="F:sigma factor activity"/>
    <property type="evidence" value="ECO:0007669"/>
    <property type="project" value="UniProtKB-KW"/>
</dbReference>
<dbReference type="InterPro" id="IPR007627">
    <property type="entry name" value="RNA_pol_sigma70_r2"/>
</dbReference>
<reference evidence="7" key="2">
    <citation type="submission" date="2023-01" db="EMBL/GenBank/DDBJ databases">
        <title>Draft genome sequence of Agaribacter marinus strain NBRC 110023.</title>
        <authorList>
            <person name="Sun Q."/>
            <person name="Mori K."/>
        </authorList>
    </citation>
    <scope>NUCLEOTIDE SEQUENCE</scope>
    <source>
        <strain evidence="7">NBRC 110023</strain>
    </source>
</reference>
<sequence length="185" mass="21377">MIDPQPPQLEELLARCALNDQAAFAQLYKKVASKLNGIAYRILNNVDSANEVLQEAFVQIWNNASEYRQDKAEPMTWMASIVRYRAYDRIKFEKRRIEGAQIKADIEGFDDIADKRTDGIQLCEIDQQLTDCLADLDVNQRKSVLMAYYYGFSREEISSQFEAPINTVKSWIRRGIERLQQCLGN</sequence>
<feature type="domain" description="RNA polymerase sigma-70 region 2" evidence="5">
    <location>
        <begin position="27"/>
        <end position="95"/>
    </location>
</feature>
<dbReference type="InterPro" id="IPR014284">
    <property type="entry name" value="RNA_pol_sigma-70_dom"/>
</dbReference>
<evidence type="ECO:0000313" key="7">
    <source>
        <dbReference type="EMBL" id="GLR72174.1"/>
    </source>
</evidence>
<dbReference type="InterPro" id="IPR036388">
    <property type="entry name" value="WH-like_DNA-bd_sf"/>
</dbReference>
<dbReference type="Gene3D" id="1.10.1740.10">
    <property type="match status" value="1"/>
</dbReference>
<comment type="similarity">
    <text evidence="1">Belongs to the sigma-70 factor family. ECF subfamily.</text>
</comment>
<evidence type="ECO:0000256" key="2">
    <source>
        <dbReference type="ARBA" id="ARBA00023015"/>
    </source>
</evidence>
<dbReference type="InterPro" id="IPR013324">
    <property type="entry name" value="RNA_pol_sigma_r3/r4-like"/>
</dbReference>
<evidence type="ECO:0000313" key="8">
    <source>
        <dbReference type="Proteomes" id="UP001156601"/>
    </source>
</evidence>